<evidence type="ECO:0000256" key="1">
    <source>
        <dbReference type="ARBA" id="ARBA00022679"/>
    </source>
</evidence>
<feature type="domain" description="Adenylyltransferase AadA C-terminal" evidence="3">
    <location>
        <begin position="159"/>
        <end position="248"/>
    </location>
</feature>
<dbReference type="InterPro" id="IPR025184">
    <property type="entry name" value="AadA_C"/>
</dbReference>
<evidence type="ECO:0000313" key="5">
    <source>
        <dbReference type="Proteomes" id="UP000182836"/>
    </source>
</evidence>
<protein>
    <submittedName>
        <fullName evidence="4">Streptomycin 3-adenylyltransferase</fullName>
    </submittedName>
</protein>
<feature type="domain" description="Polymerase nucleotidyl transferase" evidence="2">
    <location>
        <begin position="29"/>
        <end position="66"/>
    </location>
</feature>
<gene>
    <name evidence="4" type="ORF">SAMN04487909_15129</name>
</gene>
<dbReference type="Pfam" id="PF13427">
    <property type="entry name" value="AadA_C"/>
    <property type="match status" value="1"/>
</dbReference>
<accession>A0A1G9BD86</accession>
<dbReference type="Pfam" id="PF01909">
    <property type="entry name" value="NTP_transf_2"/>
    <property type="match status" value="1"/>
</dbReference>
<sequence length="274" mass="31313">MAEPQAWPTCDEDIKQFVVQLIELIRNELGNKLIGIYLHGSLAMGSYYRPKSDIDLIVVVDSKLEAGLAGTVGIAIASRAINRPTIGNVELSVITAEAAKQVPVPTPFELHYSSEWHDKILNNKVDYNKKQTDIDLSSHLMYVVQRGICLYGRPISNTFGTVKWQYFMEAVMNDLEWILEDEHVLETPFYSVLNICRVLQLLIENNQSVHSKDEGGEWGLRHLPQEYHQLIQQALDAYRSSDIVNEEQRKTGGRDWDHNKLLAFRNFARLKFKG</sequence>
<dbReference type="InterPro" id="IPR002934">
    <property type="entry name" value="Polymerase_NTP_transf_dom"/>
</dbReference>
<dbReference type="GeneID" id="42307570"/>
<dbReference type="Gene3D" id="3.30.460.10">
    <property type="entry name" value="Beta Polymerase, domain 2"/>
    <property type="match status" value="1"/>
</dbReference>
<dbReference type="EMBL" id="FNED01000051">
    <property type="protein sequence ID" value="SDK37453.1"/>
    <property type="molecule type" value="Genomic_DNA"/>
</dbReference>
<dbReference type="SUPFAM" id="SSF81301">
    <property type="entry name" value="Nucleotidyltransferase"/>
    <property type="match status" value="1"/>
</dbReference>
<keyword evidence="4" id="KW-0548">Nucleotidyltransferase</keyword>
<proteinExistence type="predicted"/>
<dbReference type="Proteomes" id="UP000182836">
    <property type="component" value="Unassembled WGS sequence"/>
</dbReference>
<dbReference type="CDD" id="cd05403">
    <property type="entry name" value="NT_KNTase_like"/>
    <property type="match status" value="1"/>
</dbReference>
<reference evidence="4 5" key="1">
    <citation type="submission" date="2016-10" db="EMBL/GenBank/DDBJ databases">
        <authorList>
            <person name="de Groot N.N."/>
        </authorList>
    </citation>
    <scope>NUCLEOTIDE SEQUENCE [LARGE SCALE GENOMIC DNA]</scope>
    <source>
        <strain evidence="4 5">DSM 2895</strain>
    </source>
</reference>
<organism evidence="4 5">
    <name type="scientific">Aneurinibacillus migulanus</name>
    <name type="common">Bacillus migulanus</name>
    <dbReference type="NCBI Taxonomy" id="47500"/>
    <lineage>
        <taxon>Bacteria</taxon>
        <taxon>Bacillati</taxon>
        <taxon>Bacillota</taxon>
        <taxon>Bacilli</taxon>
        <taxon>Bacillales</taxon>
        <taxon>Paenibacillaceae</taxon>
        <taxon>Aneurinibacillus group</taxon>
        <taxon>Aneurinibacillus</taxon>
    </lineage>
</organism>
<evidence type="ECO:0000313" key="4">
    <source>
        <dbReference type="EMBL" id="SDK37453.1"/>
    </source>
</evidence>
<dbReference type="GO" id="GO:0016779">
    <property type="term" value="F:nucleotidyltransferase activity"/>
    <property type="evidence" value="ECO:0007669"/>
    <property type="project" value="UniProtKB-KW"/>
</dbReference>
<name>A0A1G9BD86_ANEMI</name>
<evidence type="ECO:0000259" key="3">
    <source>
        <dbReference type="Pfam" id="PF13427"/>
    </source>
</evidence>
<evidence type="ECO:0000259" key="2">
    <source>
        <dbReference type="Pfam" id="PF01909"/>
    </source>
</evidence>
<keyword evidence="1 4" id="KW-0808">Transferase</keyword>
<dbReference type="AlphaFoldDB" id="A0A1G9BD86"/>
<dbReference type="OrthoDB" id="5643411at2"/>
<dbReference type="RefSeq" id="WP_052811980.1">
    <property type="nucleotide sequence ID" value="NZ_BJOA01000340.1"/>
</dbReference>
<dbReference type="InterPro" id="IPR043519">
    <property type="entry name" value="NT_sf"/>
</dbReference>